<sequence length="95" mass="11282">MRMINEIARTKKNVLELDIICFEFILLEFKKLIDWIYASDDEFLTKRQKSIVVREKLLEAISKQADYKTVDEIVEYVRTVDEYNIEQLSAKSCLS</sequence>
<dbReference type="Proteomes" id="UP001065549">
    <property type="component" value="Unassembled WGS sequence"/>
</dbReference>
<proteinExistence type="predicted"/>
<keyword evidence="2" id="KW-1185">Reference proteome</keyword>
<comment type="caution">
    <text evidence="1">The sequence shown here is derived from an EMBL/GenBank/DDBJ whole genome shotgun (WGS) entry which is preliminary data.</text>
</comment>
<dbReference type="AlphaFoldDB" id="A0A9J6QX85"/>
<accession>A0A9J6QX85</accession>
<dbReference type="EMBL" id="JAOSHN010000008">
    <property type="protein sequence ID" value="MCU7380111.1"/>
    <property type="molecule type" value="Genomic_DNA"/>
</dbReference>
<name>A0A9J6QX85_9FIRM</name>
<gene>
    <name evidence="1" type="ORF">OBO34_17375</name>
</gene>
<dbReference type="RefSeq" id="WP_253020314.1">
    <property type="nucleotide sequence ID" value="NZ_JAOSHN010000008.1"/>
</dbReference>
<reference evidence="1" key="1">
    <citation type="submission" date="2022-09" db="EMBL/GenBank/DDBJ databases">
        <title>Culturomic study of gut microbiota in children with autism spectrum disorder.</title>
        <authorList>
            <person name="Efimov B.A."/>
            <person name="Chaplin A.V."/>
            <person name="Sokolova S.R."/>
            <person name="Pikina A.P."/>
            <person name="Korzhanova M."/>
            <person name="Belova V."/>
            <person name="Korostin D."/>
        </authorList>
    </citation>
    <scope>NUCLEOTIDE SEQUENCE</scope>
    <source>
        <strain evidence="1">ASD5510</strain>
    </source>
</reference>
<evidence type="ECO:0000313" key="2">
    <source>
        <dbReference type="Proteomes" id="UP001065549"/>
    </source>
</evidence>
<evidence type="ECO:0000313" key="1">
    <source>
        <dbReference type="EMBL" id="MCU7380111.1"/>
    </source>
</evidence>
<protein>
    <submittedName>
        <fullName evidence="1">Uncharacterized protein</fullName>
    </submittedName>
</protein>
<organism evidence="1 2">
    <name type="scientific">Hominibacterium faecale</name>
    <dbReference type="NCBI Taxonomy" id="2839743"/>
    <lineage>
        <taxon>Bacteria</taxon>
        <taxon>Bacillati</taxon>
        <taxon>Bacillota</taxon>
        <taxon>Clostridia</taxon>
        <taxon>Peptostreptococcales</taxon>
        <taxon>Anaerovoracaceae</taxon>
        <taxon>Hominibacterium</taxon>
    </lineage>
</organism>